<dbReference type="Proteomes" id="UP000815677">
    <property type="component" value="Unassembled WGS sequence"/>
</dbReference>
<dbReference type="PANTHER" id="PTHR28031:SF1">
    <property type="entry name" value="PROLINE-RICH PROTEIN HUA1"/>
    <property type="match status" value="1"/>
</dbReference>
<evidence type="ECO:0000313" key="2">
    <source>
        <dbReference type="EMBL" id="GAT54953.1"/>
    </source>
</evidence>
<feature type="compositionally biased region" description="Polar residues" evidence="1">
    <location>
        <begin position="114"/>
        <end position="125"/>
    </location>
</feature>
<feature type="compositionally biased region" description="Pro residues" evidence="1">
    <location>
        <begin position="164"/>
        <end position="181"/>
    </location>
</feature>
<feature type="region of interest" description="Disordered" evidence="1">
    <location>
        <begin position="147"/>
        <end position="182"/>
    </location>
</feature>
<organism evidence="2 3">
    <name type="scientific">Mycena chlorophos</name>
    <name type="common">Agaric fungus</name>
    <name type="synonym">Agaricus chlorophos</name>
    <dbReference type="NCBI Taxonomy" id="658473"/>
    <lineage>
        <taxon>Eukaryota</taxon>
        <taxon>Fungi</taxon>
        <taxon>Dikarya</taxon>
        <taxon>Basidiomycota</taxon>
        <taxon>Agaricomycotina</taxon>
        <taxon>Agaricomycetes</taxon>
        <taxon>Agaricomycetidae</taxon>
        <taxon>Agaricales</taxon>
        <taxon>Marasmiineae</taxon>
        <taxon>Mycenaceae</taxon>
        <taxon>Mycena</taxon>
    </lineage>
</organism>
<keyword evidence="3" id="KW-1185">Reference proteome</keyword>
<feature type="compositionally biased region" description="Low complexity" evidence="1">
    <location>
        <begin position="14"/>
        <end position="28"/>
    </location>
</feature>
<sequence>MASPSLSTHNPFRTPAASPTPTGSSTLGPPVPARPAATPEARVESDVLNEELPPAYTAGPDTRHGEHTLEIGPARPFQQAPRQPRQTEQGRGYGYGYPGSMSRAGAGYPAPAPRQQTPSEASWSRSPVGLLSQLTDHIVTNLERSISSAVSPGRNNNEFRYAPPSAPPPNGGPRSAPPAPAPQLSEFARDFYATTQVPPGGFSDVSGARNLSAEARSAYPPPPGQPPSGGAGIPDDGRPTTTPVPGHPLLHGGKMLVYPAGVECSKCNNTGYRHTDPSHPCRKCWDKYAKPYAGAMLAAPSSNPSSGGNTHGSTFQRPLPRLYAAGSSRPPASAPPWMTTTLYPPPPSAPPRPSSATSASAYPPPPQHPHMRSRSASHLPPPGPPSPVPPGGYPGAGYRGPQGQRQAFAPGDPRLGGTPCWRCDGRGSSPRRDFDGAARNHRGRHGSAAYAPFVDSGKPSRRTGWRKIKQGPRSNGRGGEPVSRIRQDGAAACRARPETETSPKRGHHSGVSLAPPRLAPCLLPSPLRYISRRAVPSVPQSLSHPFTSNPHALRVMKFTSLAAFKFAAALVATGVGALASPLMPRDVFVPPILYPHADTVWTVGQRHNVTWDTSNAPKQITNGKGMIMLRFENLTTPVILANNFNILLGRIEVTVPTVVDSSEYQLVLFGDSGNFSPFFTIQGSGVAF</sequence>
<dbReference type="EMBL" id="DF848816">
    <property type="protein sequence ID" value="GAT54953.1"/>
    <property type="molecule type" value="Genomic_DNA"/>
</dbReference>
<feature type="compositionally biased region" description="Polar residues" evidence="1">
    <location>
        <begin position="1"/>
        <end position="11"/>
    </location>
</feature>
<dbReference type="InterPro" id="IPR038910">
    <property type="entry name" value="Hua1-like"/>
</dbReference>
<feature type="compositionally biased region" description="Pro residues" evidence="1">
    <location>
        <begin position="343"/>
        <end position="353"/>
    </location>
</feature>
<feature type="compositionally biased region" description="Basic residues" evidence="1">
    <location>
        <begin position="459"/>
        <end position="470"/>
    </location>
</feature>
<feature type="compositionally biased region" description="Polar residues" evidence="1">
    <location>
        <begin position="147"/>
        <end position="158"/>
    </location>
</feature>
<dbReference type="PANTHER" id="PTHR28031">
    <property type="entry name" value="PROLINE-RICH PROTEIN HUA1"/>
    <property type="match status" value="1"/>
</dbReference>
<feature type="compositionally biased region" description="Pro residues" evidence="1">
    <location>
        <begin position="379"/>
        <end position="392"/>
    </location>
</feature>
<gene>
    <name evidence="2" type="ORF">MCHLO_11770</name>
</gene>
<feature type="compositionally biased region" description="Low complexity" evidence="1">
    <location>
        <begin position="73"/>
        <end position="86"/>
    </location>
</feature>
<evidence type="ECO:0000256" key="1">
    <source>
        <dbReference type="SAM" id="MobiDB-lite"/>
    </source>
</evidence>
<feature type="region of interest" description="Disordered" evidence="1">
    <location>
        <begin position="1"/>
        <end position="128"/>
    </location>
</feature>
<reference evidence="2" key="1">
    <citation type="submission" date="2014-09" db="EMBL/GenBank/DDBJ databases">
        <title>Genome sequence of the luminous mushroom Mycena chlorophos for searching fungal bioluminescence genes.</title>
        <authorList>
            <person name="Tanaka Y."/>
            <person name="Kasuga D."/>
            <person name="Oba Y."/>
            <person name="Hase S."/>
            <person name="Sato K."/>
            <person name="Oba Y."/>
            <person name="Sakakibara Y."/>
        </authorList>
    </citation>
    <scope>NUCLEOTIDE SEQUENCE</scope>
</reference>
<accession>A0ABQ0LV49</accession>
<proteinExistence type="predicted"/>
<protein>
    <submittedName>
        <fullName evidence="2">Uncharacterized protein</fullName>
    </submittedName>
</protein>
<name>A0ABQ0LV49_MYCCL</name>
<feature type="region of interest" description="Disordered" evidence="1">
    <location>
        <begin position="322"/>
        <end position="515"/>
    </location>
</feature>
<feature type="region of interest" description="Disordered" evidence="1">
    <location>
        <begin position="214"/>
        <end position="250"/>
    </location>
</feature>
<evidence type="ECO:0000313" key="3">
    <source>
        <dbReference type="Proteomes" id="UP000815677"/>
    </source>
</evidence>